<protein>
    <submittedName>
        <fullName evidence="1">Uncharacterized protein</fullName>
    </submittedName>
</protein>
<sequence length="86" mass="9725">MRENKLITCGTNILKRWVTVDAKRSSFKTRPSFSLRSSSLTSTFAPLKFNHKIFWEISCMGVGVGESPQHEFYFGTKPTAVNVRAP</sequence>
<name>A0AAV4PNV7_CAEEX</name>
<keyword evidence="2" id="KW-1185">Reference proteome</keyword>
<accession>A0AAV4PNV7</accession>
<dbReference type="Proteomes" id="UP001054945">
    <property type="component" value="Unassembled WGS sequence"/>
</dbReference>
<dbReference type="AlphaFoldDB" id="A0AAV4PNV7"/>
<comment type="caution">
    <text evidence="1">The sequence shown here is derived from an EMBL/GenBank/DDBJ whole genome shotgun (WGS) entry which is preliminary data.</text>
</comment>
<evidence type="ECO:0000313" key="2">
    <source>
        <dbReference type="Proteomes" id="UP001054945"/>
    </source>
</evidence>
<evidence type="ECO:0000313" key="1">
    <source>
        <dbReference type="EMBL" id="GIX98650.1"/>
    </source>
</evidence>
<gene>
    <name evidence="1" type="ORF">CEXT_78991</name>
</gene>
<organism evidence="1 2">
    <name type="scientific">Caerostris extrusa</name>
    <name type="common">Bark spider</name>
    <name type="synonym">Caerostris bankana</name>
    <dbReference type="NCBI Taxonomy" id="172846"/>
    <lineage>
        <taxon>Eukaryota</taxon>
        <taxon>Metazoa</taxon>
        <taxon>Ecdysozoa</taxon>
        <taxon>Arthropoda</taxon>
        <taxon>Chelicerata</taxon>
        <taxon>Arachnida</taxon>
        <taxon>Araneae</taxon>
        <taxon>Araneomorphae</taxon>
        <taxon>Entelegynae</taxon>
        <taxon>Araneoidea</taxon>
        <taxon>Araneidae</taxon>
        <taxon>Caerostris</taxon>
    </lineage>
</organism>
<reference evidence="1 2" key="1">
    <citation type="submission" date="2021-06" db="EMBL/GenBank/DDBJ databases">
        <title>Caerostris extrusa draft genome.</title>
        <authorList>
            <person name="Kono N."/>
            <person name="Arakawa K."/>
        </authorList>
    </citation>
    <scope>NUCLEOTIDE SEQUENCE [LARGE SCALE GENOMIC DNA]</scope>
</reference>
<dbReference type="EMBL" id="BPLR01004940">
    <property type="protein sequence ID" value="GIX98650.1"/>
    <property type="molecule type" value="Genomic_DNA"/>
</dbReference>
<proteinExistence type="predicted"/>